<evidence type="ECO:0000256" key="3">
    <source>
        <dbReference type="ARBA" id="ARBA00023172"/>
    </source>
</evidence>
<dbReference type="InterPro" id="IPR013762">
    <property type="entry name" value="Integrase-like_cat_sf"/>
</dbReference>
<evidence type="ECO:0000259" key="4">
    <source>
        <dbReference type="PROSITE" id="PS51898"/>
    </source>
</evidence>
<dbReference type="InterPro" id="IPR050090">
    <property type="entry name" value="Tyrosine_recombinase_XerCD"/>
</dbReference>
<dbReference type="CDD" id="cd01185">
    <property type="entry name" value="INTN1_C_like"/>
    <property type="match status" value="1"/>
</dbReference>
<gene>
    <name evidence="5" type="ORF">SAMN05444362_102266</name>
</gene>
<dbReference type="InterPro" id="IPR010998">
    <property type="entry name" value="Integrase_recombinase_N"/>
</dbReference>
<dbReference type="Pfam" id="PF00589">
    <property type="entry name" value="Phage_integrase"/>
    <property type="match status" value="1"/>
</dbReference>
<evidence type="ECO:0000313" key="6">
    <source>
        <dbReference type="Proteomes" id="UP000184480"/>
    </source>
</evidence>
<proteinExistence type="inferred from homology"/>
<dbReference type="AlphaFoldDB" id="A0A1M4WMU8"/>
<dbReference type="STRING" id="1346286.SAMN05444362_102266"/>
<dbReference type="Pfam" id="PF13102">
    <property type="entry name" value="Phage_int_SAM_5"/>
    <property type="match status" value="1"/>
</dbReference>
<dbReference type="GO" id="GO:0006310">
    <property type="term" value="P:DNA recombination"/>
    <property type="evidence" value="ECO:0007669"/>
    <property type="project" value="UniProtKB-KW"/>
</dbReference>
<dbReference type="RefSeq" id="WP_062176314.1">
    <property type="nucleotide sequence ID" value="NZ_BBXL01000002.1"/>
</dbReference>
<dbReference type="Gene3D" id="1.10.443.10">
    <property type="entry name" value="Intergrase catalytic core"/>
    <property type="match status" value="1"/>
</dbReference>
<dbReference type="Pfam" id="PF17293">
    <property type="entry name" value="Arm-DNA-bind_5"/>
    <property type="match status" value="1"/>
</dbReference>
<dbReference type="EMBL" id="FQUC01000002">
    <property type="protein sequence ID" value="SHE82517.1"/>
    <property type="molecule type" value="Genomic_DNA"/>
</dbReference>
<evidence type="ECO:0000256" key="2">
    <source>
        <dbReference type="ARBA" id="ARBA00023125"/>
    </source>
</evidence>
<sequence>MKRTTFKICFYIQKSRVAKDGQVPILLRVTINGQRSVTSVNLKVNPKNWNAVAGKSIANTRKDDEVNARLDTIRLRIMQIYREMEFDRETITAQSIVDKYLGRDSKPEIMLLDVFREHNDRCHKLAGNGMASATVVRYETSYKHTAAFIESVYRVKDIPIADVDHKFITDYQFWLRTERKCNHNSATKYLKNFKKIIRIALANDYISKDPFVNIKFKLDIVEREFLEDHEIKAIIDKDIPIQRLAQVRDVFIFAVFTGLAFSDLKGLKQEHLVRDNNGDLWIRKARQKTKNMCNIPLLNPARQILERYKNNPECVTKGVLLPTLCNQKMNMYLKELATICGINKEICTHTGRHSFATSVALANGVSIENVAKMLGHSDTKMTRHYARVLDKSIKRDMAQVDSKFFD</sequence>
<dbReference type="PANTHER" id="PTHR30349:SF64">
    <property type="entry name" value="PROPHAGE INTEGRASE INTD-RELATED"/>
    <property type="match status" value="1"/>
</dbReference>
<dbReference type="InterPro" id="IPR035386">
    <property type="entry name" value="Arm-DNA-bind_5"/>
</dbReference>
<dbReference type="GO" id="GO:0015074">
    <property type="term" value="P:DNA integration"/>
    <property type="evidence" value="ECO:0007669"/>
    <property type="project" value="InterPro"/>
</dbReference>
<dbReference type="OrthoDB" id="1493636at2"/>
<protein>
    <submittedName>
        <fullName evidence="5">Site-specific recombinase XerD</fullName>
    </submittedName>
</protein>
<dbReference type="InterPro" id="IPR025269">
    <property type="entry name" value="SAM-like_dom"/>
</dbReference>
<dbReference type="GO" id="GO:0003677">
    <property type="term" value="F:DNA binding"/>
    <property type="evidence" value="ECO:0007669"/>
    <property type="project" value="UniProtKB-KW"/>
</dbReference>
<dbReference type="InterPro" id="IPR002104">
    <property type="entry name" value="Integrase_catalytic"/>
</dbReference>
<keyword evidence="3" id="KW-0233">DNA recombination</keyword>
<dbReference type="InterPro" id="IPR011010">
    <property type="entry name" value="DNA_brk_join_enz"/>
</dbReference>
<accession>A0A1M4WMU8</accession>
<evidence type="ECO:0000256" key="1">
    <source>
        <dbReference type="ARBA" id="ARBA00008857"/>
    </source>
</evidence>
<dbReference type="PROSITE" id="PS51898">
    <property type="entry name" value="TYR_RECOMBINASE"/>
    <property type="match status" value="1"/>
</dbReference>
<comment type="similarity">
    <text evidence="1">Belongs to the 'phage' integrase family.</text>
</comment>
<reference evidence="6" key="1">
    <citation type="submission" date="2016-11" db="EMBL/GenBank/DDBJ databases">
        <authorList>
            <person name="Varghese N."/>
            <person name="Submissions S."/>
        </authorList>
    </citation>
    <scope>NUCLEOTIDE SEQUENCE [LARGE SCALE GENOMIC DNA]</scope>
    <source>
        <strain evidence="6">DSM 27370</strain>
    </source>
</reference>
<keyword evidence="2" id="KW-0238">DNA-binding</keyword>
<organism evidence="5 6">
    <name type="scientific">Dysgonomonas macrotermitis</name>
    <dbReference type="NCBI Taxonomy" id="1346286"/>
    <lineage>
        <taxon>Bacteria</taxon>
        <taxon>Pseudomonadati</taxon>
        <taxon>Bacteroidota</taxon>
        <taxon>Bacteroidia</taxon>
        <taxon>Bacteroidales</taxon>
        <taxon>Dysgonomonadaceae</taxon>
        <taxon>Dysgonomonas</taxon>
    </lineage>
</organism>
<evidence type="ECO:0000313" key="5">
    <source>
        <dbReference type="EMBL" id="SHE82517.1"/>
    </source>
</evidence>
<feature type="domain" description="Tyr recombinase" evidence="4">
    <location>
        <begin position="221"/>
        <end position="399"/>
    </location>
</feature>
<dbReference type="Gene3D" id="1.10.150.130">
    <property type="match status" value="1"/>
</dbReference>
<dbReference type="Proteomes" id="UP000184480">
    <property type="component" value="Unassembled WGS sequence"/>
</dbReference>
<keyword evidence="6" id="KW-1185">Reference proteome</keyword>
<name>A0A1M4WMU8_9BACT</name>
<dbReference type="PANTHER" id="PTHR30349">
    <property type="entry name" value="PHAGE INTEGRASE-RELATED"/>
    <property type="match status" value="1"/>
</dbReference>
<dbReference type="SUPFAM" id="SSF56349">
    <property type="entry name" value="DNA breaking-rejoining enzymes"/>
    <property type="match status" value="1"/>
</dbReference>